<accession>A0A7R7DQW7</accession>
<dbReference type="SMART" id="SM00479">
    <property type="entry name" value="EXOIII"/>
    <property type="match status" value="1"/>
</dbReference>
<protein>
    <recommendedName>
        <fullName evidence="6">Oligoribonuclease</fullName>
    </recommendedName>
</protein>
<dbReference type="KEGG" id="atl:Athai_36200"/>
<evidence type="ECO:0000256" key="4">
    <source>
        <dbReference type="ARBA" id="ARBA00022839"/>
    </source>
</evidence>
<keyword evidence="3" id="KW-0378">Hydrolase</keyword>
<dbReference type="PANTHER" id="PTHR11046">
    <property type="entry name" value="OLIGORIBONUCLEASE, MITOCHONDRIAL"/>
    <property type="match status" value="1"/>
</dbReference>
<dbReference type="GO" id="GO:0003676">
    <property type="term" value="F:nucleic acid binding"/>
    <property type="evidence" value="ECO:0007669"/>
    <property type="project" value="InterPro"/>
</dbReference>
<dbReference type="PANTHER" id="PTHR11046:SF0">
    <property type="entry name" value="OLIGORIBONUCLEASE, MITOCHONDRIAL"/>
    <property type="match status" value="1"/>
</dbReference>
<evidence type="ECO:0000256" key="1">
    <source>
        <dbReference type="ARBA" id="ARBA00009921"/>
    </source>
</evidence>
<evidence type="ECO:0000313" key="8">
    <source>
        <dbReference type="EMBL" id="BCJ36117.1"/>
    </source>
</evidence>
<reference evidence="8 9" key="1">
    <citation type="submission" date="2020-08" db="EMBL/GenBank/DDBJ databases">
        <title>Whole genome shotgun sequence of Actinocatenispora thailandica NBRC 105041.</title>
        <authorList>
            <person name="Komaki H."/>
            <person name="Tamura T."/>
        </authorList>
    </citation>
    <scope>NUCLEOTIDE SEQUENCE [LARGE SCALE GENOMIC DNA]</scope>
    <source>
        <strain evidence="8 9">NBRC 105041</strain>
    </source>
</reference>
<keyword evidence="9" id="KW-1185">Reference proteome</keyword>
<dbReference type="SUPFAM" id="SSF53098">
    <property type="entry name" value="Ribonuclease H-like"/>
    <property type="match status" value="1"/>
</dbReference>
<comment type="similarity">
    <text evidence="1">Belongs to the oligoribonuclease family.</text>
</comment>
<dbReference type="AlphaFoldDB" id="A0A7R7DQW7"/>
<evidence type="ECO:0000256" key="2">
    <source>
        <dbReference type="ARBA" id="ARBA00022722"/>
    </source>
</evidence>
<feature type="domain" description="Exonuclease" evidence="7">
    <location>
        <begin position="1"/>
        <end position="168"/>
    </location>
</feature>
<evidence type="ECO:0000256" key="5">
    <source>
        <dbReference type="ARBA" id="ARBA00057155"/>
    </source>
</evidence>
<dbReference type="InterPro" id="IPR022894">
    <property type="entry name" value="Oligoribonuclease"/>
</dbReference>
<organism evidence="8 9">
    <name type="scientific">Actinocatenispora thailandica</name>
    <dbReference type="NCBI Taxonomy" id="227318"/>
    <lineage>
        <taxon>Bacteria</taxon>
        <taxon>Bacillati</taxon>
        <taxon>Actinomycetota</taxon>
        <taxon>Actinomycetes</taxon>
        <taxon>Micromonosporales</taxon>
        <taxon>Micromonosporaceae</taxon>
        <taxon>Actinocatenispora</taxon>
    </lineage>
</organism>
<evidence type="ECO:0000256" key="3">
    <source>
        <dbReference type="ARBA" id="ARBA00022801"/>
    </source>
</evidence>
<evidence type="ECO:0000256" key="6">
    <source>
        <dbReference type="ARBA" id="ARBA00070964"/>
    </source>
</evidence>
<dbReference type="CDD" id="cd06135">
    <property type="entry name" value="Orn"/>
    <property type="match status" value="1"/>
</dbReference>
<keyword evidence="4" id="KW-0269">Exonuclease</keyword>
<name>A0A7R7DQW7_9ACTN</name>
<dbReference type="EMBL" id="AP023355">
    <property type="protein sequence ID" value="BCJ36117.1"/>
    <property type="molecule type" value="Genomic_DNA"/>
</dbReference>
<dbReference type="NCBIfam" id="NF003765">
    <property type="entry name" value="PRK05359.1"/>
    <property type="match status" value="1"/>
</dbReference>
<proteinExistence type="inferred from homology"/>
<comment type="function">
    <text evidence="5">3'-to-5' exoribonuclease specific for small oligoribonucleotides.</text>
</comment>
<dbReference type="FunFam" id="3.30.420.10:FF:000003">
    <property type="entry name" value="Oligoribonuclease"/>
    <property type="match status" value="1"/>
</dbReference>
<dbReference type="Gene3D" id="3.30.420.10">
    <property type="entry name" value="Ribonuclease H-like superfamily/Ribonuclease H"/>
    <property type="match status" value="1"/>
</dbReference>
<dbReference type="GO" id="GO:0000175">
    <property type="term" value="F:3'-5'-RNA exonuclease activity"/>
    <property type="evidence" value="ECO:0007669"/>
    <property type="project" value="InterPro"/>
</dbReference>
<evidence type="ECO:0000259" key="7">
    <source>
        <dbReference type="SMART" id="SM00479"/>
    </source>
</evidence>
<dbReference type="InterPro" id="IPR012337">
    <property type="entry name" value="RNaseH-like_sf"/>
</dbReference>
<dbReference type="Pfam" id="PF00929">
    <property type="entry name" value="RNase_T"/>
    <property type="match status" value="1"/>
</dbReference>
<dbReference type="InterPro" id="IPR036397">
    <property type="entry name" value="RNaseH_sf"/>
</dbReference>
<dbReference type="InterPro" id="IPR013520">
    <property type="entry name" value="Ribonucl_H"/>
</dbReference>
<evidence type="ECO:0000313" key="9">
    <source>
        <dbReference type="Proteomes" id="UP000611640"/>
    </source>
</evidence>
<sequence>MTGLDLRRDALIEVAVLVTDSELNVLGDGVDIVIKADDALLDSMTEVVRDMHAKSGLTEEVRASSVSMAEAEDAVLDYIRTHVPDRRTAPLCGNSIATDRGFLARDMPRLDDFLHYRMVDVSSVKELCRRWYPRAYFGQPQKGLAHRALADIEESIRELAYYRKAIFVPPPGPDVDTAKQIAASLSASPETDPETP</sequence>
<dbReference type="Proteomes" id="UP000611640">
    <property type="component" value="Chromosome"/>
</dbReference>
<keyword evidence="2" id="KW-0540">Nuclease</keyword>
<gene>
    <name evidence="8" type="primary">orn</name>
    <name evidence="8" type="ORF">Athai_36200</name>
</gene>